<dbReference type="Proteomes" id="UP001054945">
    <property type="component" value="Unassembled WGS sequence"/>
</dbReference>
<dbReference type="EMBL" id="BPLR01008440">
    <property type="protein sequence ID" value="GIY24712.1"/>
    <property type="molecule type" value="Genomic_DNA"/>
</dbReference>
<dbReference type="InterPro" id="IPR003599">
    <property type="entry name" value="Ig_sub"/>
</dbReference>
<comment type="caution">
    <text evidence="8">The sequence shown here is derived from an EMBL/GenBank/DDBJ whole genome shotgun (WGS) entry which is preliminary data.</text>
</comment>
<keyword evidence="5" id="KW-0393">Immunoglobulin domain</keyword>
<organism evidence="8 9">
    <name type="scientific">Caerostris extrusa</name>
    <name type="common">Bark spider</name>
    <name type="synonym">Caerostris bankana</name>
    <dbReference type="NCBI Taxonomy" id="172846"/>
    <lineage>
        <taxon>Eukaryota</taxon>
        <taxon>Metazoa</taxon>
        <taxon>Ecdysozoa</taxon>
        <taxon>Arthropoda</taxon>
        <taxon>Chelicerata</taxon>
        <taxon>Arachnida</taxon>
        <taxon>Araneae</taxon>
        <taxon>Araneomorphae</taxon>
        <taxon>Entelegynae</taxon>
        <taxon>Araneoidea</taxon>
        <taxon>Araneidae</taxon>
        <taxon>Caerostris</taxon>
    </lineage>
</organism>
<accession>A0AAV4RTJ4</accession>
<evidence type="ECO:0000256" key="3">
    <source>
        <dbReference type="ARBA" id="ARBA00023157"/>
    </source>
</evidence>
<dbReference type="GO" id="GO:0050839">
    <property type="term" value="F:cell adhesion molecule binding"/>
    <property type="evidence" value="ECO:0007669"/>
    <property type="project" value="TreeGrafter"/>
</dbReference>
<protein>
    <submittedName>
        <fullName evidence="8">Irregular chiasm C-roughest protein</fullName>
    </submittedName>
</protein>
<dbReference type="GO" id="GO:0098609">
    <property type="term" value="P:cell-cell adhesion"/>
    <property type="evidence" value="ECO:0007669"/>
    <property type="project" value="TreeGrafter"/>
</dbReference>
<dbReference type="PROSITE" id="PS50835">
    <property type="entry name" value="IG_LIKE"/>
    <property type="match status" value="1"/>
</dbReference>
<feature type="domain" description="Ig-like" evidence="7">
    <location>
        <begin position="22"/>
        <end position="116"/>
    </location>
</feature>
<keyword evidence="6" id="KW-1133">Transmembrane helix</keyword>
<proteinExistence type="predicted"/>
<evidence type="ECO:0000256" key="2">
    <source>
        <dbReference type="ARBA" id="ARBA00023136"/>
    </source>
</evidence>
<dbReference type="InterPro" id="IPR036179">
    <property type="entry name" value="Ig-like_dom_sf"/>
</dbReference>
<evidence type="ECO:0000313" key="8">
    <source>
        <dbReference type="EMBL" id="GIY24712.1"/>
    </source>
</evidence>
<dbReference type="SMART" id="SM00408">
    <property type="entry name" value="IGc2"/>
    <property type="match status" value="1"/>
</dbReference>
<dbReference type="Pfam" id="PF13927">
    <property type="entry name" value="Ig_3"/>
    <property type="match status" value="1"/>
</dbReference>
<keyword evidence="4" id="KW-0325">Glycoprotein</keyword>
<gene>
    <name evidence="8" type="primary">rst_0</name>
    <name evidence="8" type="ORF">CEXT_142951</name>
</gene>
<keyword evidence="9" id="KW-1185">Reference proteome</keyword>
<dbReference type="InterPro" id="IPR051275">
    <property type="entry name" value="Cell_adhesion_signaling"/>
</dbReference>
<evidence type="ECO:0000256" key="1">
    <source>
        <dbReference type="ARBA" id="ARBA00004479"/>
    </source>
</evidence>
<keyword evidence="6" id="KW-0812">Transmembrane</keyword>
<dbReference type="SUPFAM" id="SSF48726">
    <property type="entry name" value="Immunoglobulin"/>
    <property type="match status" value="1"/>
</dbReference>
<dbReference type="GO" id="GO:0005911">
    <property type="term" value="C:cell-cell junction"/>
    <property type="evidence" value="ECO:0007669"/>
    <property type="project" value="TreeGrafter"/>
</dbReference>
<comment type="subcellular location">
    <subcellularLocation>
        <location evidence="1">Membrane</location>
        <topology evidence="1">Single-pass type I membrane protein</topology>
    </subcellularLocation>
</comment>
<keyword evidence="3" id="KW-1015">Disulfide bond</keyword>
<evidence type="ECO:0000256" key="5">
    <source>
        <dbReference type="ARBA" id="ARBA00023319"/>
    </source>
</evidence>
<dbReference type="InterPro" id="IPR007110">
    <property type="entry name" value="Ig-like_dom"/>
</dbReference>
<sequence>MVKNRHLPSTICISGHVRNVVPKISRFLFTSILTSKSKKRSVQYGIEGEVVKLQCLIASVPPPTRILWSRNSQHVDIDNNDGYEIVEDKIARGGVKNILIIHNADEDDFGQYNCTVWNAFGQDSMLILLKKQKSLPMLIILAGVIGGIVFIVSVTIVIILCLRRKSVIKVPRARKHGRCNVALKRRQDGGYLFILKGF</sequence>
<keyword evidence="2 6" id="KW-0472">Membrane</keyword>
<name>A0AAV4RTJ4_CAEEX</name>
<dbReference type="GO" id="GO:0005886">
    <property type="term" value="C:plasma membrane"/>
    <property type="evidence" value="ECO:0007669"/>
    <property type="project" value="TreeGrafter"/>
</dbReference>
<reference evidence="8 9" key="1">
    <citation type="submission" date="2021-06" db="EMBL/GenBank/DDBJ databases">
        <title>Caerostris extrusa draft genome.</title>
        <authorList>
            <person name="Kono N."/>
            <person name="Arakawa K."/>
        </authorList>
    </citation>
    <scope>NUCLEOTIDE SEQUENCE [LARGE SCALE GENOMIC DNA]</scope>
</reference>
<feature type="transmembrane region" description="Helical" evidence="6">
    <location>
        <begin position="135"/>
        <end position="162"/>
    </location>
</feature>
<dbReference type="PANTHER" id="PTHR11640:SF31">
    <property type="entry name" value="IRREGULAR CHIASM C-ROUGHEST PROTEIN-RELATED"/>
    <property type="match status" value="1"/>
</dbReference>
<evidence type="ECO:0000256" key="6">
    <source>
        <dbReference type="SAM" id="Phobius"/>
    </source>
</evidence>
<evidence type="ECO:0000256" key="4">
    <source>
        <dbReference type="ARBA" id="ARBA00023180"/>
    </source>
</evidence>
<dbReference type="Gene3D" id="2.60.40.10">
    <property type="entry name" value="Immunoglobulins"/>
    <property type="match status" value="1"/>
</dbReference>
<dbReference type="AlphaFoldDB" id="A0AAV4RTJ4"/>
<dbReference type="PANTHER" id="PTHR11640">
    <property type="entry name" value="NEPHRIN"/>
    <property type="match status" value="1"/>
</dbReference>
<dbReference type="InterPro" id="IPR013783">
    <property type="entry name" value="Ig-like_fold"/>
</dbReference>
<dbReference type="InterPro" id="IPR003598">
    <property type="entry name" value="Ig_sub2"/>
</dbReference>
<evidence type="ECO:0000259" key="7">
    <source>
        <dbReference type="PROSITE" id="PS50835"/>
    </source>
</evidence>
<dbReference type="SMART" id="SM00409">
    <property type="entry name" value="IG"/>
    <property type="match status" value="1"/>
</dbReference>
<evidence type="ECO:0000313" key="9">
    <source>
        <dbReference type="Proteomes" id="UP001054945"/>
    </source>
</evidence>